<feature type="domain" description="PBP" evidence="5">
    <location>
        <begin position="29"/>
        <end position="277"/>
    </location>
</feature>
<gene>
    <name evidence="6" type="ORF">G7024_08720</name>
</gene>
<comment type="function">
    <text evidence="4">Involved in the system for phosphate transport across the cytoplasmic membrane.</text>
</comment>
<comment type="caution">
    <text evidence="6">The sequence shown here is derived from an EMBL/GenBank/DDBJ whole genome shotgun (WGS) entry which is preliminary data.</text>
</comment>
<dbReference type="InterPro" id="IPR011862">
    <property type="entry name" value="Phos-bd"/>
</dbReference>
<dbReference type="PANTHER" id="PTHR30570:SF1">
    <property type="entry name" value="PHOSPHATE-BINDING PROTEIN PSTS"/>
    <property type="match status" value="1"/>
</dbReference>
<dbReference type="InterPro" id="IPR024370">
    <property type="entry name" value="PBP_domain"/>
</dbReference>
<keyword evidence="4" id="KW-0574">Periplasm</keyword>
<keyword evidence="4" id="KW-0964">Secreted</keyword>
<dbReference type="CDD" id="cd13654">
    <property type="entry name" value="PBP2_phosphate_like_2"/>
    <property type="match status" value="1"/>
</dbReference>
<dbReference type="SUPFAM" id="SSF53850">
    <property type="entry name" value="Periplasmic binding protein-like II"/>
    <property type="match status" value="1"/>
</dbReference>
<dbReference type="NCBIfam" id="TIGR02136">
    <property type="entry name" value="ptsS_2"/>
    <property type="match status" value="1"/>
</dbReference>
<dbReference type="Proteomes" id="UP001138621">
    <property type="component" value="Unassembled WGS sequence"/>
</dbReference>
<evidence type="ECO:0000256" key="4">
    <source>
        <dbReference type="RuleBase" id="RU367119"/>
    </source>
</evidence>
<dbReference type="GO" id="GO:0007155">
    <property type="term" value="P:cell adhesion"/>
    <property type="evidence" value="ECO:0007669"/>
    <property type="project" value="UniProtKB-UniRule"/>
</dbReference>
<dbReference type="GO" id="GO:0042597">
    <property type="term" value="C:periplasmic space"/>
    <property type="evidence" value="ECO:0007669"/>
    <property type="project" value="UniProtKB-SubCell"/>
</dbReference>
<keyword evidence="2 4" id="KW-0813">Transport</keyword>
<comment type="subcellular location">
    <subcellularLocation>
        <location evidence="4">Periplasm</location>
    </subcellularLocation>
    <subcellularLocation>
        <location evidence="4">Secreted</location>
    </subcellularLocation>
</comment>
<organism evidence="6 7">
    <name type="scientific">Stutzerimonas stutzeri</name>
    <name type="common">Pseudomonas stutzeri</name>
    <dbReference type="NCBI Taxonomy" id="316"/>
    <lineage>
        <taxon>Bacteria</taxon>
        <taxon>Pseudomonadati</taxon>
        <taxon>Pseudomonadota</taxon>
        <taxon>Gammaproteobacteria</taxon>
        <taxon>Pseudomonadales</taxon>
        <taxon>Pseudomonadaceae</taxon>
        <taxon>Stutzerimonas</taxon>
    </lineage>
</organism>
<name>A0AA40RR53_STUST</name>
<dbReference type="EMBL" id="JAAMRD010000005">
    <property type="protein sequence ID" value="MBA1304489.1"/>
    <property type="molecule type" value="Genomic_DNA"/>
</dbReference>
<dbReference type="GO" id="GO:0005576">
    <property type="term" value="C:extracellular region"/>
    <property type="evidence" value="ECO:0007669"/>
    <property type="project" value="UniProtKB-SubCell"/>
</dbReference>
<dbReference type="Pfam" id="PF12849">
    <property type="entry name" value="PBP_like_2"/>
    <property type="match status" value="1"/>
</dbReference>
<evidence type="ECO:0000259" key="5">
    <source>
        <dbReference type="Pfam" id="PF12849"/>
    </source>
</evidence>
<feature type="signal peptide" evidence="4">
    <location>
        <begin position="1"/>
        <end position="26"/>
    </location>
</feature>
<dbReference type="GO" id="GO:0006817">
    <property type="term" value="P:phosphate ion transport"/>
    <property type="evidence" value="ECO:0007669"/>
    <property type="project" value="UniProtKB-UniRule"/>
</dbReference>
<comment type="similarity">
    <text evidence="1 4">Belongs to the PstS family.</text>
</comment>
<evidence type="ECO:0000313" key="7">
    <source>
        <dbReference type="Proteomes" id="UP001138621"/>
    </source>
</evidence>
<reference evidence="6" key="1">
    <citation type="submission" date="2020-02" db="EMBL/GenBank/DDBJ databases">
        <title>Synteny-based analysis reveals conserved mechanism for high triclosan tolerance in Pseudomonas, as well as instances of horizontal transfer.</title>
        <authorList>
            <person name="Mcfarland A.G."/>
            <person name="Bertucci H.K."/>
            <person name="Litmann E."/>
            <person name="Shen J."/>
            <person name="Huttenhower C."/>
            <person name="Hartmann E.M."/>
        </authorList>
    </citation>
    <scope>NUCLEOTIDE SEQUENCE</scope>
    <source>
        <strain evidence="6">109A1</strain>
    </source>
</reference>
<feature type="chain" id="PRO_5041483092" description="Phosphate-binding protein" evidence="4">
    <location>
        <begin position="27"/>
        <end position="323"/>
    </location>
</feature>
<dbReference type="PANTHER" id="PTHR30570">
    <property type="entry name" value="PERIPLASMIC PHOSPHATE BINDING COMPONENT OF PHOSPHATE ABC TRANSPORTER"/>
    <property type="match status" value="1"/>
</dbReference>
<evidence type="ECO:0000256" key="1">
    <source>
        <dbReference type="ARBA" id="ARBA00008725"/>
    </source>
</evidence>
<keyword evidence="4" id="KW-0592">Phosphate transport</keyword>
<accession>A0AA40RR53</accession>
<protein>
    <recommendedName>
        <fullName evidence="4">Phosphate-binding protein</fullName>
    </recommendedName>
</protein>
<evidence type="ECO:0000313" key="6">
    <source>
        <dbReference type="EMBL" id="MBA1304489.1"/>
    </source>
</evidence>
<dbReference type="Gene3D" id="3.40.190.10">
    <property type="entry name" value="Periplasmic binding protein-like II"/>
    <property type="match status" value="2"/>
</dbReference>
<dbReference type="GO" id="GO:0042301">
    <property type="term" value="F:phosphate ion binding"/>
    <property type="evidence" value="ECO:0007669"/>
    <property type="project" value="UniProtKB-UniRule"/>
</dbReference>
<proteinExistence type="inferred from homology"/>
<dbReference type="InterPro" id="IPR050811">
    <property type="entry name" value="Phosphate_ABC_transporter"/>
</dbReference>
<dbReference type="RefSeq" id="WP_181120379.1">
    <property type="nucleotide sequence ID" value="NZ_CP078087.1"/>
</dbReference>
<keyword evidence="3 4" id="KW-0732">Signal</keyword>
<sequence length="323" mass="35621">MHVKTGPLLLISLSLGLQLASTPAMSDAESAAEGLLIDGSSTVYPLTREAIRRFQRAQPGHPIEVAFSGTSAGFRRFCAGKTDINDASRRMNSSEQALCAQNGIGYREVPLAMDAITVVVHPSNDWASDITVEELKKLWTPAAEGKVRHWSHIRAGWPDRPVKLFGRGQDSGTYDVFTRQIVGEAHRSRQDYTASENEEELAAGIAAEPDALGFFGIGAYHRHWDELKLLAIDSGKGPVYPTLETVSEAHYQPLTRPLFIYLSQRSLQEKPTTRAFVMHYLQGLPTWIHFTGFMPLRAERYAQSLQSLESFNAAPAADPAGTR</sequence>
<dbReference type="AlphaFoldDB" id="A0AA40RR53"/>
<evidence type="ECO:0000256" key="2">
    <source>
        <dbReference type="ARBA" id="ARBA00022448"/>
    </source>
</evidence>
<evidence type="ECO:0000256" key="3">
    <source>
        <dbReference type="ARBA" id="ARBA00022729"/>
    </source>
</evidence>